<accession>A0A0A8YRG7</accession>
<protein>
    <submittedName>
        <fullName evidence="1">Uncharacterized protein</fullName>
    </submittedName>
</protein>
<reference evidence="1" key="2">
    <citation type="journal article" date="2015" name="Data Brief">
        <title>Shoot transcriptome of the giant reed, Arundo donax.</title>
        <authorList>
            <person name="Barrero R.A."/>
            <person name="Guerrero F.D."/>
            <person name="Moolhuijzen P."/>
            <person name="Goolsby J.A."/>
            <person name="Tidwell J."/>
            <person name="Bellgard S.E."/>
            <person name="Bellgard M.I."/>
        </authorList>
    </citation>
    <scope>NUCLEOTIDE SEQUENCE</scope>
    <source>
        <tissue evidence="1">Shoot tissue taken approximately 20 cm above the soil surface</tissue>
    </source>
</reference>
<sequence length="23" mass="2413">MSATISLALSQPRVRALQARTAA</sequence>
<dbReference type="EMBL" id="GBRH01270445">
    <property type="protein sequence ID" value="JAD27450.1"/>
    <property type="molecule type" value="Transcribed_RNA"/>
</dbReference>
<proteinExistence type="predicted"/>
<reference evidence="1" key="1">
    <citation type="submission" date="2014-09" db="EMBL/GenBank/DDBJ databases">
        <authorList>
            <person name="Magalhaes I.L.F."/>
            <person name="Oliveira U."/>
            <person name="Santos F.R."/>
            <person name="Vidigal T.H.D.A."/>
            <person name="Brescovit A.D."/>
            <person name="Santos A.J."/>
        </authorList>
    </citation>
    <scope>NUCLEOTIDE SEQUENCE</scope>
    <source>
        <tissue evidence="1">Shoot tissue taken approximately 20 cm above the soil surface</tissue>
    </source>
</reference>
<evidence type="ECO:0000313" key="1">
    <source>
        <dbReference type="EMBL" id="JAD27450.1"/>
    </source>
</evidence>
<name>A0A0A8YRG7_ARUDO</name>
<dbReference type="AlphaFoldDB" id="A0A0A8YRG7"/>
<organism evidence="1">
    <name type="scientific">Arundo donax</name>
    <name type="common">Giant reed</name>
    <name type="synonym">Donax arundinaceus</name>
    <dbReference type="NCBI Taxonomy" id="35708"/>
    <lineage>
        <taxon>Eukaryota</taxon>
        <taxon>Viridiplantae</taxon>
        <taxon>Streptophyta</taxon>
        <taxon>Embryophyta</taxon>
        <taxon>Tracheophyta</taxon>
        <taxon>Spermatophyta</taxon>
        <taxon>Magnoliopsida</taxon>
        <taxon>Liliopsida</taxon>
        <taxon>Poales</taxon>
        <taxon>Poaceae</taxon>
        <taxon>PACMAD clade</taxon>
        <taxon>Arundinoideae</taxon>
        <taxon>Arundineae</taxon>
        <taxon>Arundo</taxon>
    </lineage>
</organism>